<keyword evidence="3" id="KW-1185">Reference proteome</keyword>
<evidence type="ECO:0000256" key="1">
    <source>
        <dbReference type="SAM" id="SignalP"/>
    </source>
</evidence>
<dbReference type="EMBL" id="FZPD01000003">
    <property type="protein sequence ID" value="SNT05673.1"/>
    <property type="molecule type" value="Genomic_DNA"/>
</dbReference>
<dbReference type="Proteomes" id="UP000198393">
    <property type="component" value="Unassembled WGS sequence"/>
</dbReference>
<keyword evidence="1" id="KW-0732">Signal</keyword>
<sequence length="137" mass="15030">MKKHITFLTLLLLGTLAMAQNFDAPRKGAKIFAQEYSITLDAEDETTFDLWIVRSRMAKKANFLAPTLRSSSGLTFEVKQDTENVDHYVVTVSAKDVVPGQYTTIVSSKTNGTHQVTGTTLSFNITPAKTVASKDGE</sequence>
<name>A0A239JK23_EKHLU</name>
<accession>A0A239JK23</accession>
<evidence type="ECO:0000313" key="2">
    <source>
        <dbReference type="EMBL" id="SNT05673.1"/>
    </source>
</evidence>
<feature type="signal peptide" evidence="1">
    <location>
        <begin position="1"/>
        <end position="19"/>
    </location>
</feature>
<dbReference type="RefSeq" id="WP_089356901.1">
    <property type="nucleotide sequence ID" value="NZ_FZPD01000003.1"/>
</dbReference>
<organism evidence="2 3">
    <name type="scientific">Ekhidna lutea</name>
    <dbReference type="NCBI Taxonomy" id="447679"/>
    <lineage>
        <taxon>Bacteria</taxon>
        <taxon>Pseudomonadati</taxon>
        <taxon>Bacteroidota</taxon>
        <taxon>Cytophagia</taxon>
        <taxon>Cytophagales</taxon>
        <taxon>Reichenbachiellaceae</taxon>
        <taxon>Ekhidna</taxon>
    </lineage>
</organism>
<protein>
    <submittedName>
        <fullName evidence="2">Uncharacterized protein</fullName>
    </submittedName>
</protein>
<reference evidence="2 3" key="1">
    <citation type="submission" date="2017-06" db="EMBL/GenBank/DDBJ databases">
        <authorList>
            <person name="Kim H.J."/>
            <person name="Triplett B.A."/>
        </authorList>
    </citation>
    <scope>NUCLEOTIDE SEQUENCE [LARGE SCALE GENOMIC DNA]</scope>
    <source>
        <strain evidence="2 3">DSM 19307</strain>
    </source>
</reference>
<evidence type="ECO:0000313" key="3">
    <source>
        <dbReference type="Proteomes" id="UP000198393"/>
    </source>
</evidence>
<dbReference type="AlphaFoldDB" id="A0A239JK23"/>
<feature type="chain" id="PRO_5012059875" evidence="1">
    <location>
        <begin position="20"/>
        <end position="137"/>
    </location>
</feature>
<gene>
    <name evidence="2" type="ORF">SAMN05421640_2194</name>
</gene>
<proteinExistence type="predicted"/>